<dbReference type="InterPro" id="IPR002774">
    <property type="entry name" value="Flagellin_arc-type"/>
</dbReference>
<dbReference type="GO" id="GO:0097588">
    <property type="term" value="P:archaeal or bacterial-type flagellum-dependent cell motility"/>
    <property type="evidence" value="ECO:0007669"/>
    <property type="project" value="InterPro"/>
</dbReference>
<name>A0A897N3H4_9EURY</name>
<accession>A0A897N3H4</accession>
<reference evidence="1" key="1">
    <citation type="submission" date="2020-11" db="EMBL/GenBank/DDBJ databases">
        <title>Carbohydrate-dependent, anaerobic sulfur respiration: A novel catabolism in halophilic archaea.</title>
        <authorList>
            <person name="Sorokin D.Y."/>
            <person name="Messina E."/>
            <person name="Smedile F."/>
            <person name="La Cono V."/>
            <person name="Hallsworth J.E."/>
            <person name="Yakimov M.M."/>
        </authorList>
    </citation>
    <scope>NUCLEOTIDE SEQUENCE</scope>
    <source>
        <strain evidence="1">HSR12-1</strain>
    </source>
</reference>
<evidence type="ECO:0000313" key="1">
    <source>
        <dbReference type="EMBL" id="QSG07041.1"/>
    </source>
</evidence>
<dbReference type="AlphaFoldDB" id="A0A897N3H4"/>
<dbReference type="EMBL" id="CP064787">
    <property type="protein sequence ID" value="QSG07041.1"/>
    <property type="molecule type" value="Genomic_DNA"/>
</dbReference>
<organism evidence="1 2">
    <name type="scientific">Halapricum desulfuricans</name>
    <dbReference type="NCBI Taxonomy" id="2841257"/>
    <lineage>
        <taxon>Archaea</taxon>
        <taxon>Methanobacteriati</taxon>
        <taxon>Methanobacteriota</taxon>
        <taxon>Stenosarchaea group</taxon>
        <taxon>Halobacteria</taxon>
        <taxon>Halobacteriales</taxon>
        <taxon>Haloarculaceae</taxon>
        <taxon>Halapricum</taxon>
    </lineage>
</organism>
<dbReference type="RefSeq" id="WP_229113508.1">
    <property type="nucleotide sequence ID" value="NZ_CP064787.1"/>
</dbReference>
<gene>
    <name evidence="1" type="primary">flaF</name>
    <name evidence="1" type="ORF">HSR121_2721</name>
</gene>
<evidence type="ECO:0000313" key="2">
    <source>
        <dbReference type="Proteomes" id="UP000663525"/>
    </source>
</evidence>
<proteinExistence type="predicted"/>
<keyword evidence="1" id="KW-0969">Cilium</keyword>
<sequence length="146" mass="15480">MGFSVSGSAAIVFVGLFIAFGTFYSASTNSMEQVTDANTDWQDRQLAQHNTQIDVASAVYDNETDSLVVEVDNTGATSLSVEATDLLVDNEYRTAIQSRDVGGDSATDVWASGQRLTFNVSATSLPDRVKVVTESGVAATEVVTRG</sequence>
<protein>
    <submittedName>
        <fullName evidence="1">Archaellum protein F, flagellin of FlaG/FlaF family</fullName>
    </submittedName>
</protein>
<dbReference type="PANTHER" id="PTHR42200">
    <property type="entry name" value="ARCHAEAL FLAGELLA-RELATED PROTEIN F-RELATED"/>
    <property type="match status" value="1"/>
</dbReference>
<dbReference type="GO" id="GO:0005198">
    <property type="term" value="F:structural molecule activity"/>
    <property type="evidence" value="ECO:0007669"/>
    <property type="project" value="InterPro"/>
</dbReference>
<dbReference type="Pfam" id="PF01917">
    <property type="entry name" value="Flagellin_arch-type"/>
    <property type="match status" value="1"/>
</dbReference>
<dbReference type="PANTHER" id="PTHR42200:SF2">
    <property type="entry name" value="ARCHAEAL FLAGELLA-RELATED PROTEIN F"/>
    <property type="match status" value="1"/>
</dbReference>
<keyword evidence="1" id="KW-0966">Cell projection</keyword>
<keyword evidence="1" id="KW-0282">Flagellum</keyword>
<dbReference type="GeneID" id="68856264"/>
<dbReference type="Proteomes" id="UP000663525">
    <property type="component" value="Chromosome"/>
</dbReference>